<comment type="similarity">
    <text evidence="2">Belongs to the binding-protein-dependent transport system permease family. FecCD subfamily.</text>
</comment>
<dbReference type="PANTHER" id="PTHR30472">
    <property type="entry name" value="FERRIC ENTEROBACTIN TRANSPORT SYSTEM PERMEASE PROTEIN"/>
    <property type="match status" value="1"/>
</dbReference>
<feature type="transmembrane region" description="Helical" evidence="8">
    <location>
        <begin position="272"/>
        <end position="290"/>
    </location>
</feature>
<dbReference type="KEGG" id="rsb:RS694_09170"/>
<protein>
    <submittedName>
        <fullName evidence="9">ABC transporter permease</fullName>
    </submittedName>
</protein>
<dbReference type="EMBL" id="CP019239">
    <property type="protein sequence ID" value="APW42685.1"/>
    <property type="molecule type" value="Genomic_DNA"/>
</dbReference>
<organism evidence="9 10">
    <name type="scientific">Rhodoferax saidenbachensis</name>
    <dbReference type="NCBI Taxonomy" id="1484693"/>
    <lineage>
        <taxon>Bacteria</taxon>
        <taxon>Pseudomonadati</taxon>
        <taxon>Pseudomonadota</taxon>
        <taxon>Betaproteobacteria</taxon>
        <taxon>Burkholderiales</taxon>
        <taxon>Comamonadaceae</taxon>
        <taxon>Rhodoferax</taxon>
    </lineage>
</organism>
<dbReference type="Gene3D" id="1.10.3470.10">
    <property type="entry name" value="ABC transporter involved in vitamin B12 uptake, BtuC"/>
    <property type="match status" value="1"/>
</dbReference>
<dbReference type="SUPFAM" id="SSF81345">
    <property type="entry name" value="ABC transporter involved in vitamin B12 uptake, BtuC"/>
    <property type="match status" value="1"/>
</dbReference>
<dbReference type="Pfam" id="PF01032">
    <property type="entry name" value="FecCD"/>
    <property type="match status" value="1"/>
</dbReference>
<evidence type="ECO:0000256" key="4">
    <source>
        <dbReference type="ARBA" id="ARBA00022475"/>
    </source>
</evidence>
<accession>A0A1P8K9M2</accession>
<dbReference type="AlphaFoldDB" id="A0A1P8K9M2"/>
<evidence type="ECO:0000256" key="2">
    <source>
        <dbReference type="ARBA" id="ARBA00007935"/>
    </source>
</evidence>
<dbReference type="eggNOG" id="COG0609">
    <property type="taxonomic scope" value="Bacteria"/>
</dbReference>
<sequence length="359" mass="36178">MMPKRVFWLVWAGVLGALALTALGICVGSAGLENLLGPLLNPAQDPQQTAMAQQIVWQIRLPRTLGAWAAGALLGLAGAVAQGLFRNPLADPYLLGSASGASLGVALALAALGGGAGMLGGSMMSGGVAVSVFSSSLWVRLGLTGAAFLGAVFAVMLTLVLSRGVGHTLRLLLAGVVVGVVLGAMTHLVLLFSPESLQAMQAFMLGSTAFVGWTSCALMASVWGLCVLAAWLLARVLDGLSLGDATAVSLGLPVAPMRAALVAVLALATGTAVAQTGLIAFVGLAAPHLVRSVVKTTHAHLMLLSSLMGGVLLMAADTLARGLIAPQELPVGMLTAVLGGGYLLWLMHRSSSLGGGRVA</sequence>
<dbReference type="RefSeq" id="WP_029707620.1">
    <property type="nucleotide sequence ID" value="NZ_CP019239.1"/>
</dbReference>
<dbReference type="InterPro" id="IPR037294">
    <property type="entry name" value="ABC_BtuC-like"/>
</dbReference>
<dbReference type="CDD" id="cd06550">
    <property type="entry name" value="TM_ABC_iron-siderophores_like"/>
    <property type="match status" value="1"/>
</dbReference>
<keyword evidence="10" id="KW-1185">Reference proteome</keyword>
<feature type="transmembrane region" description="Helical" evidence="8">
    <location>
        <begin position="171"/>
        <end position="190"/>
    </location>
</feature>
<dbReference type="GO" id="GO:0033214">
    <property type="term" value="P:siderophore-iron import into cell"/>
    <property type="evidence" value="ECO:0007669"/>
    <property type="project" value="TreeGrafter"/>
</dbReference>
<evidence type="ECO:0000256" key="7">
    <source>
        <dbReference type="ARBA" id="ARBA00023136"/>
    </source>
</evidence>
<dbReference type="PANTHER" id="PTHR30472:SF25">
    <property type="entry name" value="ABC TRANSPORTER PERMEASE PROTEIN MJ0876-RELATED"/>
    <property type="match status" value="1"/>
</dbReference>
<evidence type="ECO:0000256" key="3">
    <source>
        <dbReference type="ARBA" id="ARBA00022448"/>
    </source>
</evidence>
<dbReference type="InterPro" id="IPR000522">
    <property type="entry name" value="ABC_transptr_permease_BtuC"/>
</dbReference>
<feature type="transmembrane region" description="Helical" evidence="8">
    <location>
        <begin position="329"/>
        <end position="347"/>
    </location>
</feature>
<feature type="transmembrane region" description="Helical" evidence="8">
    <location>
        <begin position="302"/>
        <end position="323"/>
    </location>
</feature>
<evidence type="ECO:0000256" key="5">
    <source>
        <dbReference type="ARBA" id="ARBA00022692"/>
    </source>
</evidence>
<keyword evidence="7 8" id="KW-0472">Membrane</keyword>
<keyword evidence="3" id="KW-0813">Transport</keyword>
<evidence type="ECO:0000313" key="10">
    <source>
        <dbReference type="Proteomes" id="UP000186110"/>
    </source>
</evidence>
<dbReference type="GO" id="GO:0005886">
    <property type="term" value="C:plasma membrane"/>
    <property type="evidence" value="ECO:0007669"/>
    <property type="project" value="UniProtKB-SubCell"/>
</dbReference>
<evidence type="ECO:0000256" key="6">
    <source>
        <dbReference type="ARBA" id="ARBA00022989"/>
    </source>
</evidence>
<feature type="transmembrane region" description="Helical" evidence="8">
    <location>
        <begin position="137"/>
        <end position="159"/>
    </location>
</feature>
<comment type="subcellular location">
    <subcellularLocation>
        <location evidence="1">Cell membrane</location>
        <topology evidence="1">Multi-pass membrane protein</topology>
    </subcellularLocation>
</comment>
<name>A0A1P8K9M2_9BURK</name>
<keyword evidence="6 8" id="KW-1133">Transmembrane helix</keyword>
<feature type="transmembrane region" description="Helical" evidence="8">
    <location>
        <begin position="92"/>
        <end position="117"/>
    </location>
</feature>
<reference evidence="9 10" key="1">
    <citation type="submission" date="2017-01" db="EMBL/GenBank/DDBJ databases">
        <authorList>
            <person name="Mah S.A."/>
            <person name="Swanson W.J."/>
            <person name="Moy G.W."/>
            <person name="Vacquier V.D."/>
        </authorList>
    </citation>
    <scope>NUCLEOTIDE SEQUENCE [LARGE SCALE GENOMIC DNA]</scope>
    <source>
        <strain evidence="9 10">DSM 22694</strain>
    </source>
</reference>
<dbReference type="GO" id="GO:0022857">
    <property type="term" value="F:transmembrane transporter activity"/>
    <property type="evidence" value="ECO:0007669"/>
    <property type="project" value="InterPro"/>
</dbReference>
<evidence type="ECO:0000256" key="8">
    <source>
        <dbReference type="SAM" id="Phobius"/>
    </source>
</evidence>
<keyword evidence="5 8" id="KW-0812">Transmembrane</keyword>
<dbReference type="Proteomes" id="UP000186110">
    <property type="component" value="Chromosome"/>
</dbReference>
<evidence type="ECO:0000313" key="9">
    <source>
        <dbReference type="EMBL" id="APW42685.1"/>
    </source>
</evidence>
<evidence type="ECO:0000256" key="1">
    <source>
        <dbReference type="ARBA" id="ARBA00004651"/>
    </source>
</evidence>
<proteinExistence type="inferred from homology"/>
<dbReference type="STRING" id="1484693.RS694_09170"/>
<feature type="transmembrane region" description="Helical" evidence="8">
    <location>
        <begin position="65"/>
        <end position="85"/>
    </location>
</feature>
<keyword evidence="4" id="KW-1003">Cell membrane</keyword>
<feature type="transmembrane region" description="Helical" evidence="8">
    <location>
        <begin position="210"/>
        <end position="233"/>
    </location>
</feature>
<gene>
    <name evidence="9" type="ORF">RS694_09170</name>
</gene>
<feature type="transmembrane region" description="Helical" evidence="8">
    <location>
        <begin position="245"/>
        <end position="266"/>
    </location>
</feature>